<evidence type="ECO:0000313" key="2">
    <source>
        <dbReference type="EMBL" id="CAA7259468.1"/>
    </source>
</evidence>
<sequence length="328" mass="36977">MATNLPSTFTTSDSQDGGTNTRRQIPSEYTIGHGQTTRPLVKLREIKGHLALLHLLAVLRLRIESLEVSVLHMPSDSERRWAWFVGLAVERFDIWCRSLHIDDSRLQPEIVLPPLDVLMVWHSYMLNPRWYAEDCLRIPACGVLQNFEPLFEQILKGQVVIPDTPSTEQVDFWVIKTSQPFDYVDSAQLFNQRTIACPHCTMPIAVYLMTDNGTGYLQQKFTANCIQGCGLLDITKERLAFRKFVQDLAHTPPAYLPGTFFNPASPADRNASKATKRQVSANIEVYGSFRDHPKGSPEYINAYILAAISYANFSMSKLTKAIAPSSTL</sequence>
<evidence type="ECO:0000256" key="1">
    <source>
        <dbReference type="SAM" id="MobiDB-lite"/>
    </source>
</evidence>
<feature type="region of interest" description="Disordered" evidence="1">
    <location>
        <begin position="1"/>
        <end position="28"/>
    </location>
</feature>
<organism evidence="2 3">
    <name type="scientific">Cyclocybe aegerita</name>
    <name type="common">Black poplar mushroom</name>
    <name type="synonym">Agrocybe aegerita</name>
    <dbReference type="NCBI Taxonomy" id="1973307"/>
    <lineage>
        <taxon>Eukaryota</taxon>
        <taxon>Fungi</taxon>
        <taxon>Dikarya</taxon>
        <taxon>Basidiomycota</taxon>
        <taxon>Agaricomycotina</taxon>
        <taxon>Agaricomycetes</taxon>
        <taxon>Agaricomycetidae</taxon>
        <taxon>Agaricales</taxon>
        <taxon>Agaricineae</taxon>
        <taxon>Bolbitiaceae</taxon>
        <taxon>Cyclocybe</taxon>
    </lineage>
</organism>
<accession>A0A8S0WV65</accession>
<dbReference type="OrthoDB" id="2684236at2759"/>
<reference evidence="2 3" key="1">
    <citation type="submission" date="2020-01" db="EMBL/GenBank/DDBJ databases">
        <authorList>
            <person name="Gupta K D."/>
        </authorList>
    </citation>
    <scope>NUCLEOTIDE SEQUENCE [LARGE SCALE GENOMIC DNA]</scope>
</reference>
<keyword evidence="3" id="KW-1185">Reference proteome</keyword>
<name>A0A8S0WV65_CYCAE</name>
<dbReference type="AlphaFoldDB" id="A0A8S0WV65"/>
<protein>
    <submittedName>
        <fullName evidence="2">Uncharacterized protein</fullName>
    </submittedName>
</protein>
<feature type="compositionally biased region" description="Polar residues" evidence="1">
    <location>
        <begin position="1"/>
        <end position="24"/>
    </location>
</feature>
<dbReference type="Proteomes" id="UP000467700">
    <property type="component" value="Unassembled WGS sequence"/>
</dbReference>
<comment type="caution">
    <text evidence="2">The sequence shown here is derived from an EMBL/GenBank/DDBJ whole genome shotgun (WGS) entry which is preliminary data.</text>
</comment>
<dbReference type="EMBL" id="CACVBS010000024">
    <property type="protein sequence ID" value="CAA7259468.1"/>
    <property type="molecule type" value="Genomic_DNA"/>
</dbReference>
<proteinExistence type="predicted"/>
<evidence type="ECO:0000313" key="3">
    <source>
        <dbReference type="Proteomes" id="UP000467700"/>
    </source>
</evidence>
<gene>
    <name evidence="2" type="ORF">AAE3_LOCUS1825</name>
</gene>